<comment type="similarity">
    <text evidence="2 10">Belongs to the peptidase S10 family.</text>
</comment>
<dbReference type="GO" id="GO:0005773">
    <property type="term" value="C:vacuole"/>
    <property type="evidence" value="ECO:0007669"/>
    <property type="project" value="TreeGrafter"/>
</dbReference>
<protein>
    <recommendedName>
        <fullName evidence="10">Carboxypeptidase</fullName>
        <ecNumber evidence="10">3.4.16.-</ecNumber>
    </recommendedName>
</protein>
<keyword evidence="7 10" id="KW-0378">Hydrolase</keyword>
<dbReference type="Proteomes" id="UP000075243">
    <property type="component" value="Chromosome 4"/>
</dbReference>
<proteinExistence type="inferred from homology"/>
<dbReference type="InterPro" id="IPR033124">
    <property type="entry name" value="Ser_caboxypep_his_AS"/>
</dbReference>
<name>A0A151TMZ8_CAJCA</name>
<keyword evidence="9" id="KW-0325">Glycoprotein</keyword>
<keyword evidence="5 10" id="KW-0645">Protease</keyword>
<evidence type="ECO:0000256" key="4">
    <source>
        <dbReference type="ARBA" id="ARBA00022645"/>
    </source>
</evidence>
<dbReference type="InterPro" id="IPR018202">
    <property type="entry name" value="Ser_caboxypep_ser_AS"/>
</dbReference>
<dbReference type="Gramene" id="C.cajan_21410.t">
    <property type="protein sequence ID" value="C.cajan_21410.t"/>
    <property type="gene ID" value="C.cajan_21410"/>
</dbReference>
<dbReference type="AlphaFoldDB" id="A0A151TMZ8"/>
<evidence type="ECO:0000256" key="6">
    <source>
        <dbReference type="ARBA" id="ARBA00022729"/>
    </source>
</evidence>
<dbReference type="OMA" id="WYYRQQV"/>
<accession>A0A151TMZ8</accession>
<comment type="subcellular location">
    <subcellularLocation>
        <location evidence="1">Secreted</location>
    </subcellularLocation>
</comment>
<keyword evidence="3" id="KW-0964">Secreted</keyword>
<evidence type="ECO:0000256" key="7">
    <source>
        <dbReference type="ARBA" id="ARBA00022801"/>
    </source>
</evidence>
<dbReference type="FunFam" id="3.40.50.11320:FF:000001">
    <property type="entry name" value="Carboxypeptidase"/>
    <property type="match status" value="1"/>
</dbReference>
<dbReference type="InterPro" id="IPR029058">
    <property type="entry name" value="AB_hydrolase_fold"/>
</dbReference>
<dbReference type="PROSITE" id="PS00560">
    <property type="entry name" value="CARBOXYPEPT_SER_HIS"/>
    <property type="match status" value="1"/>
</dbReference>
<organism evidence="11 12">
    <name type="scientific">Cajanus cajan</name>
    <name type="common">Pigeon pea</name>
    <name type="synonym">Cajanus indicus</name>
    <dbReference type="NCBI Taxonomy" id="3821"/>
    <lineage>
        <taxon>Eukaryota</taxon>
        <taxon>Viridiplantae</taxon>
        <taxon>Streptophyta</taxon>
        <taxon>Embryophyta</taxon>
        <taxon>Tracheophyta</taxon>
        <taxon>Spermatophyta</taxon>
        <taxon>Magnoliopsida</taxon>
        <taxon>eudicotyledons</taxon>
        <taxon>Gunneridae</taxon>
        <taxon>Pentapetalae</taxon>
        <taxon>rosids</taxon>
        <taxon>fabids</taxon>
        <taxon>Fabales</taxon>
        <taxon>Fabaceae</taxon>
        <taxon>Papilionoideae</taxon>
        <taxon>50 kb inversion clade</taxon>
        <taxon>NPAAA clade</taxon>
        <taxon>indigoferoid/millettioid clade</taxon>
        <taxon>Phaseoleae</taxon>
        <taxon>Cajanus</taxon>
    </lineage>
</organism>
<dbReference type="PANTHER" id="PTHR11802">
    <property type="entry name" value="SERINE PROTEASE FAMILY S10 SERINE CARBOXYPEPTIDASE"/>
    <property type="match status" value="1"/>
</dbReference>
<dbReference type="PROSITE" id="PS00131">
    <property type="entry name" value="CARBOXYPEPT_SER_SER"/>
    <property type="match status" value="1"/>
</dbReference>
<dbReference type="EMBL" id="CM003606">
    <property type="protein sequence ID" value="KYP68419.1"/>
    <property type="molecule type" value="Genomic_DNA"/>
</dbReference>
<reference evidence="11 12" key="1">
    <citation type="journal article" date="2012" name="Nat. Biotechnol.">
        <title>Draft genome sequence of pigeonpea (Cajanus cajan), an orphan legume crop of resource-poor farmers.</title>
        <authorList>
            <person name="Varshney R.K."/>
            <person name="Chen W."/>
            <person name="Li Y."/>
            <person name="Bharti A.K."/>
            <person name="Saxena R.K."/>
            <person name="Schlueter J.A."/>
            <person name="Donoghue M.T."/>
            <person name="Azam S."/>
            <person name="Fan G."/>
            <person name="Whaley A.M."/>
            <person name="Farmer A.D."/>
            <person name="Sheridan J."/>
            <person name="Iwata A."/>
            <person name="Tuteja R."/>
            <person name="Penmetsa R.V."/>
            <person name="Wu W."/>
            <person name="Upadhyaya H.D."/>
            <person name="Yang S.P."/>
            <person name="Shah T."/>
            <person name="Saxena K.B."/>
            <person name="Michael T."/>
            <person name="McCombie W.R."/>
            <person name="Yang B."/>
            <person name="Zhang G."/>
            <person name="Yang H."/>
            <person name="Wang J."/>
            <person name="Spillane C."/>
            <person name="Cook D.R."/>
            <person name="May G.D."/>
            <person name="Xu X."/>
            <person name="Jackson S.A."/>
        </authorList>
    </citation>
    <scope>NUCLEOTIDE SEQUENCE [LARGE SCALE GENOMIC DNA]</scope>
    <source>
        <strain evidence="12">cv. Asha</strain>
    </source>
</reference>
<dbReference type="FunFam" id="3.40.50.1820:FF:000013">
    <property type="entry name" value="Carboxypeptidase"/>
    <property type="match status" value="1"/>
</dbReference>
<dbReference type="Gene3D" id="3.40.50.11320">
    <property type="match status" value="1"/>
</dbReference>
<evidence type="ECO:0000313" key="12">
    <source>
        <dbReference type="Proteomes" id="UP000075243"/>
    </source>
</evidence>
<dbReference type="PANTHER" id="PTHR11802:SF280">
    <property type="entry name" value="SERINE CARBOXYPEPTIDASE-LIKE 35"/>
    <property type="match status" value="1"/>
</dbReference>
<dbReference type="GO" id="GO:0004185">
    <property type="term" value="F:serine-type carboxypeptidase activity"/>
    <property type="evidence" value="ECO:0007669"/>
    <property type="project" value="UniProtKB-UniRule"/>
</dbReference>
<sequence length="424" mass="48091">MFKHYAGYITVNKTHGRALFYWFFEATHTPQQQPLLLWLNGGPGCSSIAFGAARELGPFLVKDKERLELNKFSWNRVANIIFLEAPVGVGFSYTNNSKDLRELGDRVSAIDNYVFLTGWFQRFTSFKSHDFYIAGESYAGHYVPQLAELIYEGNKDPKKDSYINLKGFMVGNAVLNDLADTKGLIDYAWSHAIISDHVYHGIVQDCDFSVENQTRDCDLNIAKLLKSYSDIDIFSIYSPICLDNHRRAVSSTLVVTPRLLTRHDQWHKLASGYDPCTEDYIRKYFNNKDVQKALHANITNLSYAYSLCSAVIEKWNDSPNTILPVIKKLLRAGLRIWIYSGDTDGRVPVTSTRYSINKMGLKVKKEWRAWFHKLQVAGWVAEYEGGLTFATIRGAGHQVPVFAPDQALALVSHFLSSETLPSLT</sequence>
<dbReference type="Gene3D" id="6.10.250.940">
    <property type="match status" value="1"/>
</dbReference>
<dbReference type="GO" id="GO:0006508">
    <property type="term" value="P:proteolysis"/>
    <property type="evidence" value="ECO:0007669"/>
    <property type="project" value="UniProtKB-KW"/>
</dbReference>
<keyword evidence="4 10" id="KW-0121">Carboxypeptidase</keyword>
<evidence type="ECO:0000256" key="1">
    <source>
        <dbReference type="ARBA" id="ARBA00004613"/>
    </source>
</evidence>
<evidence type="ECO:0000256" key="3">
    <source>
        <dbReference type="ARBA" id="ARBA00022525"/>
    </source>
</evidence>
<dbReference type="GO" id="GO:0005576">
    <property type="term" value="C:extracellular region"/>
    <property type="evidence" value="ECO:0007669"/>
    <property type="project" value="UniProtKB-SubCell"/>
</dbReference>
<evidence type="ECO:0000256" key="5">
    <source>
        <dbReference type="ARBA" id="ARBA00022670"/>
    </source>
</evidence>
<keyword evidence="6" id="KW-0732">Signal</keyword>
<dbReference type="Gene3D" id="3.40.50.1820">
    <property type="entry name" value="alpha/beta hydrolase"/>
    <property type="match status" value="1"/>
</dbReference>
<dbReference type="PRINTS" id="PR00724">
    <property type="entry name" value="CRBOXYPTASEC"/>
</dbReference>
<evidence type="ECO:0000313" key="11">
    <source>
        <dbReference type="EMBL" id="KYP68419.1"/>
    </source>
</evidence>
<dbReference type="Pfam" id="PF00450">
    <property type="entry name" value="Peptidase_S10"/>
    <property type="match status" value="1"/>
</dbReference>
<evidence type="ECO:0000256" key="10">
    <source>
        <dbReference type="RuleBase" id="RU361156"/>
    </source>
</evidence>
<gene>
    <name evidence="11" type="ORF">KK1_022043</name>
</gene>
<keyword evidence="8" id="KW-1015">Disulfide bond</keyword>
<evidence type="ECO:0000256" key="9">
    <source>
        <dbReference type="ARBA" id="ARBA00023180"/>
    </source>
</evidence>
<dbReference type="STRING" id="3821.A0A151TMZ8"/>
<dbReference type="EC" id="3.4.16.-" evidence="10"/>
<dbReference type="SUPFAM" id="SSF53474">
    <property type="entry name" value="alpha/beta-Hydrolases"/>
    <property type="match status" value="1"/>
</dbReference>
<evidence type="ECO:0000256" key="8">
    <source>
        <dbReference type="ARBA" id="ARBA00023157"/>
    </source>
</evidence>
<evidence type="ECO:0000256" key="2">
    <source>
        <dbReference type="ARBA" id="ARBA00009431"/>
    </source>
</evidence>
<dbReference type="InterPro" id="IPR001563">
    <property type="entry name" value="Peptidase_S10"/>
</dbReference>
<keyword evidence="12" id="KW-1185">Reference proteome</keyword>